<protein>
    <recommendedName>
        <fullName evidence="2">DUF7575 domain-containing protein</fullName>
    </recommendedName>
</protein>
<keyword evidence="4" id="KW-1185">Reference proteome</keyword>
<name>L9ZZG0_9EURY</name>
<feature type="domain" description="DUF7575" evidence="2">
    <location>
        <begin position="104"/>
        <end position="129"/>
    </location>
</feature>
<evidence type="ECO:0000259" key="2">
    <source>
        <dbReference type="Pfam" id="PF24460"/>
    </source>
</evidence>
<reference evidence="3 4" key="1">
    <citation type="journal article" date="2014" name="PLoS Genet.">
        <title>Phylogenetically driven sequencing of extremely halophilic archaea reveals strategies for static and dynamic osmo-response.</title>
        <authorList>
            <person name="Becker E.A."/>
            <person name="Seitzer P.M."/>
            <person name="Tritt A."/>
            <person name="Larsen D."/>
            <person name="Krusor M."/>
            <person name="Yao A.I."/>
            <person name="Wu D."/>
            <person name="Madern D."/>
            <person name="Eisen J.A."/>
            <person name="Darling A.E."/>
            <person name="Facciotti M.T."/>
        </authorList>
    </citation>
    <scope>NUCLEOTIDE SEQUENCE [LARGE SCALE GENOMIC DNA]</scope>
    <source>
        <strain evidence="3 4">JCM 10989</strain>
    </source>
</reference>
<comment type="caution">
    <text evidence="3">The sequence shown here is derived from an EMBL/GenBank/DDBJ whole genome shotgun (WGS) entry which is preliminary data.</text>
</comment>
<dbReference type="InterPro" id="IPR055997">
    <property type="entry name" value="DUF7575"/>
</dbReference>
<accession>L9ZZG0</accession>
<keyword evidence="1" id="KW-1133">Transmembrane helix</keyword>
<dbReference type="Pfam" id="PF24460">
    <property type="entry name" value="DUF7575"/>
    <property type="match status" value="1"/>
</dbReference>
<evidence type="ECO:0000313" key="4">
    <source>
        <dbReference type="Proteomes" id="UP000011519"/>
    </source>
</evidence>
<proteinExistence type="predicted"/>
<sequence>MDQAQSQTETQTQSDSRKRPWFAAVLGLLITGLGQIYLRRWLRALGWLTLAFLVGGLFVPETVLMDPMQASFWDAAPLLVVGAASVLDAYVLARQHNRQIEIQEATLCASCHRELEEDVSFCPWCATETPMKPDE</sequence>
<dbReference type="AlphaFoldDB" id="L9ZZG0"/>
<dbReference type="PATRIC" id="fig|1227493.4.peg.1776"/>
<dbReference type="Proteomes" id="UP000011519">
    <property type="component" value="Unassembled WGS sequence"/>
</dbReference>
<dbReference type="RefSeq" id="WP_006653002.1">
    <property type="nucleotide sequence ID" value="NZ_AOIM01000025.1"/>
</dbReference>
<organism evidence="3 4">
    <name type="scientific">Natrialba hulunbeirensis JCM 10989</name>
    <dbReference type="NCBI Taxonomy" id="1227493"/>
    <lineage>
        <taxon>Archaea</taxon>
        <taxon>Methanobacteriati</taxon>
        <taxon>Methanobacteriota</taxon>
        <taxon>Stenosarchaea group</taxon>
        <taxon>Halobacteria</taxon>
        <taxon>Halobacteriales</taxon>
        <taxon>Natrialbaceae</taxon>
        <taxon>Natrialba</taxon>
    </lineage>
</organism>
<feature type="transmembrane region" description="Helical" evidence="1">
    <location>
        <begin position="45"/>
        <end position="63"/>
    </location>
</feature>
<dbReference type="OrthoDB" id="204947at2157"/>
<gene>
    <name evidence="3" type="ORF">C483_08964</name>
</gene>
<dbReference type="EMBL" id="AOIM01000025">
    <property type="protein sequence ID" value="ELY91910.1"/>
    <property type="molecule type" value="Genomic_DNA"/>
</dbReference>
<feature type="transmembrane region" description="Helical" evidence="1">
    <location>
        <begin position="20"/>
        <end position="38"/>
    </location>
</feature>
<keyword evidence="1" id="KW-0472">Membrane</keyword>
<evidence type="ECO:0000313" key="3">
    <source>
        <dbReference type="EMBL" id="ELY91910.1"/>
    </source>
</evidence>
<evidence type="ECO:0000256" key="1">
    <source>
        <dbReference type="SAM" id="Phobius"/>
    </source>
</evidence>
<keyword evidence="1" id="KW-0812">Transmembrane</keyword>
<feature type="transmembrane region" description="Helical" evidence="1">
    <location>
        <begin position="75"/>
        <end position="93"/>
    </location>
</feature>